<dbReference type="Pfam" id="PF07973">
    <property type="entry name" value="tRNA_SAD"/>
    <property type="match status" value="1"/>
</dbReference>
<keyword evidence="8 19" id="KW-0547">Nucleotide-binding</keyword>
<feature type="binding site" evidence="19">
    <location>
        <position position="635"/>
    </location>
    <ligand>
        <name>Zn(2+)</name>
        <dbReference type="ChEBI" id="CHEBI:29105"/>
    </ligand>
</feature>
<dbReference type="GO" id="GO:0000049">
    <property type="term" value="F:tRNA binding"/>
    <property type="evidence" value="ECO:0007669"/>
    <property type="project" value="UniProtKB-KW"/>
</dbReference>
<dbReference type="SUPFAM" id="SSF55186">
    <property type="entry name" value="ThrRS/AlaRS common domain"/>
    <property type="match status" value="1"/>
</dbReference>
<comment type="subcellular location">
    <subcellularLocation>
        <location evidence="1">Mitochondrion</location>
    </subcellularLocation>
</comment>
<dbReference type="HAMAP" id="MF_00036_B">
    <property type="entry name" value="Ala_tRNA_synth_B"/>
    <property type="match status" value="1"/>
</dbReference>
<feature type="binding site" evidence="19">
    <location>
        <position position="752"/>
    </location>
    <ligand>
        <name>Zn(2+)</name>
        <dbReference type="ChEBI" id="CHEBI:29105"/>
    </ligand>
</feature>
<evidence type="ECO:0000256" key="17">
    <source>
        <dbReference type="ARBA" id="ARBA00055760"/>
    </source>
</evidence>
<evidence type="ECO:0000256" key="12">
    <source>
        <dbReference type="ARBA" id="ARBA00022917"/>
    </source>
</evidence>
<dbReference type="OrthoDB" id="2423964at2759"/>
<keyword evidence="6 19" id="KW-0436">Ligase</keyword>
<dbReference type="Proteomes" id="UP000001646">
    <property type="component" value="Chromosome 1"/>
</dbReference>
<dbReference type="KEGG" id="acs:100553101"/>
<dbReference type="NCBIfam" id="TIGR00344">
    <property type="entry name" value="alaS"/>
    <property type="match status" value="1"/>
</dbReference>
<evidence type="ECO:0000256" key="11">
    <source>
        <dbReference type="ARBA" id="ARBA00022884"/>
    </source>
</evidence>
<keyword evidence="10 19" id="KW-0067">ATP-binding</keyword>
<evidence type="ECO:0000256" key="8">
    <source>
        <dbReference type="ARBA" id="ARBA00022741"/>
    </source>
</evidence>
<dbReference type="GeneTree" id="ENSGT00940000158246"/>
<dbReference type="CTD" id="57505"/>
<evidence type="ECO:0000256" key="18">
    <source>
        <dbReference type="ARBA" id="ARBA00083420"/>
    </source>
</evidence>
<dbReference type="InterPro" id="IPR050058">
    <property type="entry name" value="Ala-tRNA_ligase"/>
</dbReference>
<evidence type="ECO:0000256" key="16">
    <source>
        <dbReference type="ARBA" id="ARBA00048300"/>
    </source>
</evidence>
<keyword evidence="11 19" id="KW-0694">RNA-binding</keyword>
<gene>
    <name evidence="21" type="primary">AARS2</name>
    <name evidence="19" type="synonym">AARS</name>
</gene>
<evidence type="ECO:0000256" key="14">
    <source>
        <dbReference type="ARBA" id="ARBA00023128"/>
    </source>
</evidence>
<evidence type="ECO:0000256" key="10">
    <source>
        <dbReference type="ARBA" id="ARBA00022840"/>
    </source>
</evidence>
<keyword evidence="12 19" id="KW-0648">Protein biosynthesis</keyword>
<dbReference type="GO" id="GO:0005524">
    <property type="term" value="F:ATP binding"/>
    <property type="evidence" value="ECO:0007669"/>
    <property type="project" value="UniProtKB-UniRule"/>
</dbReference>
<dbReference type="InterPro" id="IPR045864">
    <property type="entry name" value="aa-tRNA-synth_II/BPL/LPL"/>
</dbReference>
<keyword evidence="5 19" id="KW-0820">tRNA-binding</keyword>
<comment type="cofactor">
    <cofactor evidence="19">
        <name>Zn(2+)</name>
        <dbReference type="ChEBI" id="CHEBI:29105"/>
    </cofactor>
    <text evidence="19">Binds 1 zinc ion per subunit.</text>
</comment>
<reference evidence="21 22" key="1">
    <citation type="submission" date="2009-12" db="EMBL/GenBank/DDBJ databases">
        <title>The Genome Sequence of Anolis carolinensis (Green Anole Lizard).</title>
        <authorList>
            <consortium name="The Genome Sequencing Platform"/>
            <person name="Di Palma F."/>
            <person name="Alfoldi J."/>
            <person name="Heiman D."/>
            <person name="Young S."/>
            <person name="Grabherr M."/>
            <person name="Johnson J."/>
            <person name="Lander E.S."/>
            <person name="Lindblad-Toh K."/>
        </authorList>
    </citation>
    <scope>NUCLEOTIDE SEQUENCE [LARGE SCALE GENOMIC DNA]</scope>
    <source>
        <strain evidence="21 22">JBL SC #1</strain>
    </source>
</reference>
<dbReference type="AlphaFoldDB" id="G1KQ51"/>
<dbReference type="Pfam" id="PF01411">
    <property type="entry name" value="tRNA-synt_2c"/>
    <property type="match status" value="1"/>
</dbReference>
<comment type="similarity">
    <text evidence="2">Belongs to the class-II aminoacyl-tRNA synthetase family. Alax-L subfamily.</text>
</comment>
<dbReference type="Pfam" id="PF02272">
    <property type="entry name" value="DHHA1"/>
    <property type="match status" value="1"/>
</dbReference>
<dbReference type="SUPFAM" id="SSF55681">
    <property type="entry name" value="Class II aaRS and biotin synthetases"/>
    <property type="match status" value="1"/>
</dbReference>
<reference evidence="21" key="2">
    <citation type="submission" date="2025-08" db="UniProtKB">
        <authorList>
            <consortium name="Ensembl"/>
        </authorList>
    </citation>
    <scope>IDENTIFICATION</scope>
</reference>
<keyword evidence="13" id="KW-0809">Transit peptide</keyword>
<evidence type="ECO:0000256" key="4">
    <source>
        <dbReference type="ARBA" id="ARBA00017959"/>
    </source>
</evidence>
<dbReference type="FunFam" id="3.30.930.10:FF:000011">
    <property type="entry name" value="Alanine--tRNA ligase, cytoplasmic"/>
    <property type="match status" value="1"/>
</dbReference>
<evidence type="ECO:0000256" key="9">
    <source>
        <dbReference type="ARBA" id="ARBA00022833"/>
    </source>
</evidence>
<evidence type="ECO:0000256" key="7">
    <source>
        <dbReference type="ARBA" id="ARBA00022723"/>
    </source>
</evidence>
<dbReference type="CDD" id="cd00673">
    <property type="entry name" value="AlaRS_core"/>
    <property type="match status" value="1"/>
</dbReference>
<evidence type="ECO:0000313" key="21">
    <source>
        <dbReference type="Ensembl" id="ENSACAP00000014385.2"/>
    </source>
</evidence>
<keyword evidence="9 19" id="KW-0862">Zinc</keyword>
<dbReference type="Ensembl" id="ENSACAT00000014678.3">
    <property type="protein sequence ID" value="ENSACAP00000014385.2"/>
    <property type="gene ID" value="ENSACAG00000014588.3"/>
</dbReference>
<feature type="binding site" evidence="19">
    <location>
        <position position="756"/>
    </location>
    <ligand>
        <name>Zn(2+)</name>
        <dbReference type="ChEBI" id="CHEBI:29105"/>
    </ligand>
</feature>
<dbReference type="InterPro" id="IPR023033">
    <property type="entry name" value="Ala_tRNA_ligase_euk/bac"/>
</dbReference>
<comment type="subunit">
    <text evidence="19">Monomer. Interacts with ANKRD16; the interaction is direct.</text>
</comment>
<feature type="binding site" evidence="19">
    <location>
        <position position="639"/>
    </location>
    <ligand>
        <name>Zn(2+)</name>
        <dbReference type="ChEBI" id="CHEBI:29105"/>
    </ligand>
</feature>
<dbReference type="GO" id="GO:0140896">
    <property type="term" value="P:cGAS/STING signaling pathway"/>
    <property type="evidence" value="ECO:0007669"/>
    <property type="project" value="Ensembl"/>
</dbReference>
<evidence type="ECO:0000256" key="6">
    <source>
        <dbReference type="ARBA" id="ARBA00022598"/>
    </source>
</evidence>
<evidence type="ECO:0000256" key="2">
    <source>
        <dbReference type="ARBA" id="ARBA00008429"/>
    </source>
</evidence>
<dbReference type="GO" id="GO:0160049">
    <property type="term" value="P:negative regulation of cGAS/STING signaling pathway"/>
    <property type="evidence" value="ECO:0007669"/>
    <property type="project" value="Ensembl"/>
</dbReference>
<dbReference type="InterPro" id="IPR018165">
    <property type="entry name" value="Ala-tRNA-synth_IIc_core"/>
</dbReference>
<dbReference type="GO" id="GO:0004813">
    <property type="term" value="F:alanine-tRNA ligase activity"/>
    <property type="evidence" value="ECO:0000318"/>
    <property type="project" value="GO_Central"/>
</dbReference>
<organism evidence="21 22">
    <name type="scientific">Anolis carolinensis</name>
    <name type="common">Green anole</name>
    <name type="synonym">American chameleon</name>
    <dbReference type="NCBI Taxonomy" id="28377"/>
    <lineage>
        <taxon>Eukaryota</taxon>
        <taxon>Metazoa</taxon>
        <taxon>Chordata</taxon>
        <taxon>Craniata</taxon>
        <taxon>Vertebrata</taxon>
        <taxon>Euteleostomi</taxon>
        <taxon>Lepidosauria</taxon>
        <taxon>Squamata</taxon>
        <taxon>Bifurcata</taxon>
        <taxon>Unidentata</taxon>
        <taxon>Episquamata</taxon>
        <taxon>Toxicofera</taxon>
        <taxon>Iguania</taxon>
        <taxon>Dactyloidae</taxon>
        <taxon>Anolis</taxon>
    </lineage>
</organism>
<evidence type="ECO:0000256" key="19">
    <source>
        <dbReference type="HAMAP-Rule" id="MF_03133"/>
    </source>
</evidence>
<dbReference type="PANTHER" id="PTHR11777:SF8">
    <property type="entry name" value="ALANINE--TRNA LIGASE, MITOCHONDRIAL"/>
    <property type="match status" value="1"/>
</dbReference>
<proteinExistence type="inferred from homology"/>
<keyword evidence="7 19" id="KW-0479">Metal-binding</keyword>
<dbReference type="SMART" id="SM00863">
    <property type="entry name" value="tRNA_SAD"/>
    <property type="match status" value="1"/>
</dbReference>
<protein>
    <recommendedName>
        <fullName evidence="4">Alanine--tRNA ligase</fullName>
        <ecNumber evidence="3">6.1.1.7</ecNumber>
    </recommendedName>
    <alternativeName>
        <fullName evidence="18">Protein lactyltransferase AARS2</fullName>
    </alternativeName>
</protein>
<dbReference type="GO" id="GO:0141207">
    <property type="term" value="F:peptide lactyltransferase (ATP-dependent) activity"/>
    <property type="evidence" value="ECO:0007669"/>
    <property type="project" value="Ensembl"/>
</dbReference>
<dbReference type="FunFam" id="3.10.310.40:FF:000004">
    <property type="entry name" value="Alanyl-tRNA synthetase 2, mitochondrial"/>
    <property type="match status" value="1"/>
</dbReference>
<dbReference type="InterPro" id="IPR002318">
    <property type="entry name" value="Ala-tRNA-lgiase_IIc"/>
</dbReference>
<dbReference type="PROSITE" id="PS50860">
    <property type="entry name" value="AA_TRNA_LIGASE_II_ALA"/>
    <property type="match status" value="1"/>
</dbReference>
<reference evidence="21" key="3">
    <citation type="submission" date="2025-09" db="UniProtKB">
        <authorList>
            <consortium name="Ensembl"/>
        </authorList>
    </citation>
    <scope>IDENTIFICATION</scope>
</reference>
<comment type="domain">
    <text evidence="19">Consists of three domains; the N-terminal catalytic domain, the editing domain and the C-terminal C-Ala domain. The editing domain removes incorrectly charged amino acids, while the C-Ala domain, along with tRNA(Ala), serves as a bridge to cooperatively bring together the editing and aminoacylation centers thus stimulating deacylation of misacylated tRNAs.</text>
</comment>
<dbReference type="OMA" id="NCLEIWN"/>
<dbReference type="Gene3D" id="3.30.980.10">
    <property type="entry name" value="Threonyl-trna Synthetase, Chain A, domain 2"/>
    <property type="match status" value="1"/>
</dbReference>
<dbReference type="GO" id="GO:0002161">
    <property type="term" value="F:aminoacyl-tRNA deacylase activity"/>
    <property type="evidence" value="ECO:0000318"/>
    <property type="project" value="GO_Central"/>
</dbReference>
<accession>G1KQ51</accession>
<sequence>MAAAAAAVQASARRFLRLPPAWSCRSCQTCRAASLSSARVRQSFIRFFQEKYGHQVVASSPVRPRADPGLLFVNAGMNQFKPIFLGTADPRSEMTRYRRVVNSQKCVRAGGKHNDLEDVGRDVYHHTFFEMLGNWSFGDYFKEEACKMAWELLTEVYEIPKDHLYVTYFGGNAALGLSADEETREIWLNQGLSPSHVLPFEMKDNFWEMGDSGPCGPCTEIHYDHIGGGRNAAAMVNKGNPDVVEIWNLVFMQYNREADGRLHQLPQHHVDTGMGLERLMTILQNKRSNYDTDLFTPILDAIHKGCGGPNYQGLVGEADAGGVNMAYRVVADHVRTLSICIADGVYPGMSGAELVLRHILRRAVRFCSEVLHAPPGFLANLVPVVVEILGDAYPELHRDTDKVMNIISENEAAFLSSLMQGRHVINRALQQMDHSKVFPVEIAWSLYSNLGFPLDLIALMLEEKGVQLDKAALDCLAQEDAERKARSQQEQSARMLLDVHSLAQLRRDGVPSTDDSFKYAYEIGKDGRYVFKQCKATVLMLYKDGSLQKEVSGGGQRCGVLLDQTCFYAEQGGQAPDQGYMVCGGQQDTFFPVVSVQVSAGYVIHEVIASEALKAGDQVQLFVDEAHRMACMVNHTATHLLNFVLRQVLGESTEQCGSHVTAEHLRFDVRTQVPVKTEHLQEVENVIQEIIKKNEVVCTEEVPLKLTSDIQGLRKLDDVYPDVVRVVSVGVPVKRALVRESKDAMHTSVELCCGTHLLRTGAIQDFTIISERQLVKGISHIIALTGEQAKKAREDGRTFAKEVESLTIRVKLGGATIDEAQRLSKEVGYLTVTVYNTAMPHWQKRELQATLKALQRAANTAVRKLETRLAAEEAHKLLAKYSREAIIVDTIAVESPSILMKVVNQLCAKIPAASVMLLSPQTSGQVFCACQVSKNSLPTFSASDWALSVCTQMGGKSGGSEVVAKGMGNTNGLQRALATAQEYAKDKI</sequence>
<dbReference type="FunFam" id="2.40.30.130:FF:000005">
    <property type="entry name" value="Alanyl-tRNA synthetase 2, mitochondrial"/>
    <property type="match status" value="1"/>
</dbReference>
<dbReference type="SUPFAM" id="SSF50447">
    <property type="entry name" value="Translation proteins"/>
    <property type="match status" value="1"/>
</dbReference>
<dbReference type="FunFam" id="3.30.980.10:FF:000004">
    <property type="entry name" value="Alanine--tRNA ligase, cytoplasmic"/>
    <property type="match status" value="1"/>
</dbReference>
<comment type="function">
    <text evidence="17">Catalyzes the attachment of alanine to tRNA(Ala) in a two-step reaction: alanine is first activated by ATP to form Ala-AMP and then transferred to the acceptor end of tRNA(Ala). Also edits incorrectly charged tRNA(Ala) via its editing domain. In presence of high levels of lactate, also acts as a protein lactyltransferase that mediates lactylation of lysine residues in target proteins, such as CGAS. Acts as an inhibitor of cGAS/STING signaling by catalyzing lactylation of CGAS, preventing the formation of liquid-like droplets in which CGAS is activated.</text>
</comment>
<dbReference type="SUPFAM" id="SSF101353">
    <property type="entry name" value="Putative anticodon-binding domain of alanyl-tRNA synthetase (AlaRS)"/>
    <property type="match status" value="1"/>
</dbReference>
<dbReference type="GO" id="GO:0008270">
    <property type="term" value="F:zinc ion binding"/>
    <property type="evidence" value="ECO:0007669"/>
    <property type="project" value="UniProtKB-UniRule"/>
</dbReference>
<dbReference type="InterPro" id="IPR018164">
    <property type="entry name" value="Ala-tRNA-synth_IIc_N"/>
</dbReference>
<dbReference type="InterPro" id="IPR009000">
    <property type="entry name" value="Transl_B-barrel_sf"/>
</dbReference>
<dbReference type="PANTHER" id="PTHR11777">
    <property type="entry name" value="ALANYL-TRNA SYNTHETASE"/>
    <property type="match status" value="1"/>
</dbReference>
<dbReference type="InParanoid" id="G1KQ51"/>
<dbReference type="InterPro" id="IPR012947">
    <property type="entry name" value="tRNA_SAD"/>
</dbReference>
<dbReference type="InterPro" id="IPR018163">
    <property type="entry name" value="Thr/Ala-tRNA-synth_IIc_edit"/>
</dbReference>
<dbReference type="GO" id="GO:0005739">
    <property type="term" value="C:mitochondrion"/>
    <property type="evidence" value="ECO:0000318"/>
    <property type="project" value="GO_Central"/>
</dbReference>
<dbReference type="PRINTS" id="PR00980">
    <property type="entry name" value="TRNASYNTHALA"/>
</dbReference>
<feature type="domain" description="Alanyl-transfer RNA synthetases family profile" evidence="20">
    <location>
        <begin position="35"/>
        <end position="795"/>
    </location>
</feature>
<evidence type="ECO:0000256" key="5">
    <source>
        <dbReference type="ARBA" id="ARBA00022555"/>
    </source>
</evidence>
<dbReference type="eggNOG" id="KOG0188">
    <property type="taxonomic scope" value="Eukaryota"/>
</dbReference>
<keyword evidence="14" id="KW-0496">Mitochondrion</keyword>
<evidence type="ECO:0000259" key="20">
    <source>
        <dbReference type="PROSITE" id="PS50860"/>
    </source>
</evidence>
<keyword evidence="22" id="KW-1185">Reference proteome</keyword>
<evidence type="ECO:0000256" key="15">
    <source>
        <dbReference type="ARBA" id="ARBA00023146"/>
    </source>
</evidence>
<comment type="catalytic activity">
    <reaction evidence="16 19">
        <text>tRNA(Ala) + L-alanine + ATP = L-alanyl-tRNA(Ala) + AMP + diphosphate</text>
        <dbReference type="Rhea" id="RHEA:12540"/>
        <dbReference type="Rhea" id="RHEA-COMP:9657"/>
        <dbReference type="Rhea" id="RHEA-COMP:9923"/>
        <dbReference type="ChEBI" id="CHEBI:30616"/>
        <dbReference type="ChEBI" id="CHEBI:33019"/>
        <dbReference type="ChEBI" id="CHEBI:57972"/>
        <dbReference type="ChEBI" id="CHEBI:78442"/>
        <dbReference type="ChEBI" id="CHEBI:78497"/>
        <dbReference type="ChEBI" id="CHEBI:456215"/>
        <dbReference type="EC" id="6.1.1.7"/>
    </reaction>
</comment>
<name>G1KQ51_ANOCA</name>
<dbReference type="STRING" id="28377.ENSACAP00000014385"/>
<evidence type="ECO:0000256" key="3">
    <source>
        <dbReference type="ARBA" id="ARBA00013168"/>
    </source>
</evidence>
<evidence type="ECO:0000313" key="22">
    <source>
        <dbReference type="Proteomes" id="UP000001646"/>
    </source>
</evidence>
<dbReference type="Gene3D" id="3.30.930.10">
    <property type="entry name" value="Bira Bifunctional Protein, Domain 2"/>
    <property type="match status" value="1"/>
</dbReference>
<dbReference type="Gene3D" id="3.10.310.40">
    <property type="match status" value="1"/>
</dbReference>
<dbReference type="GeneID" id="100553101"/>
<dbReference type="InterPro" id="IPR003156">
    <property type="entry name" value="DHHA1_dom"/>
</dbReference>
<dbReference type="Gene3D" id="2.40.30.130">
    <property type="match status" value="1"/>
</dbReference>
<dbReference type="GO" id="GO:0070143">
    <property type="term" value="P:mitochondrial alanyl-tRNA aminoacylation"/>
    <property type="evidence" value="ECO:0000318"/>
    <property type="project" value="GO_Central"/>
</dbReference>
<dbReference type="HOGENOM" id="CLU_004485_5_0_1"/>
<dbReference type="EC" id="6.1.1.7" evidence="3"/>
<dbReference type="Bgee" id="ENSACAG00000014588">
    <property type="expression patterns" value="Expressed in skeletal muscle tissue and 12 other cell types or tissues"/>
</dbReference>
<evidence type="ECO:0000256" key="1">
    <source>
        <dbReference type="ARBA" id="ARBA00004173"/>
    </source>
</evidence>
<evidence type="ECO:0000256" key="13">
    <source>
        <dbReference type="ARBA" id="ARBA00022946"/>
    </source>
</evidence>
<dbReference type="InterPro" id="IPR018162">
    <property type="entry name" value="Ala-tRNA-ligase_IIc_anticod-bd"/>
</dbReference>
<keyword evidence="15 19" id="KW-0030">Aminoacyl-tRNA synthetase</keyword>